<dbReference type="GO" id="GO:0030170">
    <property type="term" value="F:pyridoxal phosphate binding"/>
    <property type="evidence" value="ECO:0007669"/>
    <property type="project" value="InterPro"/>
</dbReference>
<name>A0A918GB35_STRGD</name>
<dbReference type="InterPro" id="IPR015424">
    <property type="entry name" value="PyrdxlP-dep_Trfase"/>
</dbReference>
<keyword evidence="6" id="KW-1185">Reference proteome</keyword>
<dbReference type="InterPro" id="IPR015421">
    <property type="entry name" value="PyrdxlP-dep_Trfase_major"/>
</dbReference>
<organism evidence="5 6">
    <name type="scientific">Streptomyces griseoviridis</name>
    <dbReference type="NCBI Taxonomy" id="45398"/>
    <lineage>
        <taxon>Bacteria</taxon>
        <taxon>Bacillati</taxon>
        <taxon>Actinomycetota</taxon>
        <taxon>Actinomycetes</taxon>
        <taxon>Kitasatosporales</taxon>
        <taxon>Streptomycetaceae</taxon>
        <taxon>Streptomyces</taxon>
    </lineage>
</organism>
<reference evidence="5" key="2">
    <citation type="submission" date="2020-09" db="EMBL/GenBank/DDBJ databases">
        <authorList>
            <person name="Sun Q."/>
            <person name="Ohkuma M."/>
        </authorList>
    </citation>
    <scope>NUCLEOTIDE SEQUENCE</scope>
    <source>
        <strain evidence="5">JCM 4234</strain>
    </source>
</reference>
<dbReference type="Gene3D" id="3.90.1150.10">
    <property type="entry name" value="Aspartate Aminotransferase, domain 1"/>
    <property type="match status" value="1"/>
</dbReference>
<dbReference type="EMBL" id="BMSL01000002">
    <property type="protein sequence ID" value="GGS26388.1"/>
    <property type="molecule type" value="Genomic_DNA"/>
</dbReference>
<evidence type="ECO:0000256" key="1">
    <source>
        <dbReference type="ARBA" id="ARBA00001933"/>
    </source>
</evidence>
<dbReference type="Gene3D" id="3.40.640.10">
    <property type="entry name" value="Type I PLP-dependent aspartate aminotransferase-like (Major domain)"/>
    <property type="match status" value="1"/>
</dbReference>
<proteinExistence type="predicted"/>
<feature type="domain" description="Aminotransferase class I/classII large" evidence="4">
    <location>
        <begin position="35"/>
        <end position="368"/>
    </location>
</feature>
<keyword evidence="3" id="KW-0808">Transferase</keyword>
<dbReference type="SUPFAM" id="SSF53383">
    <property type="entry name" value="PLP-dependent transferases"/>
    <property type="match status" value="1"/>
</dbReference>
<dbReference type="AlphaFoldDB" id="A0A918GB35"/>
<comment type="cofactor">
    <cofactor evidence="1">
        <name>pyridoxal 5'-phosphate</name>
        <dbReference type="ChEBI" id="CHEBI:597326"/>
    </cofactor>
</comment>
<dbReference type="Proteomes" id="UP000653493">
    <property type="component" value="Unassembled WGS sequence"/>
</dbReference>
<dbReference type="InterPro" id="IPR004839">
    <property type="entry name" value="Aminotransferase_I/II_large"/>
</dbReference>
<evidence type="ECO:0000256" key="2">
    <source>
        <dbReference type="ARBA" id="ARBA00022576"/>
    </source>
</evidence>
<dbReference type="GO" id="GO:0008483">
    <property type="term" value="F:transaminase activity"/>
    <property type="evidence" value="ECO:0007669"/>
    <property type="project" value="UniProtKB-KW"/>
</dbReference>
<evidence type="ECO:0000256" key="3">
    <source>
        <dbReference type="ARBA" id="ARBA00022679"/>
    </source>
</evidence>
<dbReference type="InterPro" id="IPR050881">
    <property type="entry name" value="LL-DAP_aminotransferase"/>
</dbReference>
<evidence type="ECO:0000313" key="6">
    <source>
        <dbReference type="Proteomes" id="UP000653493"/>
    </source>
</evidence>
<dbReference type="PANTHER" id="PTHR42832:SF3">
    <property type="entry name" value="L-GLUTAMINE--4-(METHYLSULFANYL)-2-OXOBUTANOATE AMINOTRANSFERASE"/>
    <property type="match status" value="1"/>
</dbReference>
<evidence type="ECO:0000259" key="4">
    <source>
        <dbReference type="Pfam" id="PF00155"/>
    </source>
</evidence>
<dbReference type="InterPro" id="IPR019880">
    <property type="entry name" value="OxyQ"/>
</dbReference>
<sequence length="369" mass="39781">MSQNPVSAVTDRLPTFPWDKLAPYKATAVAHPDGIVDLSVGTPVDPVPELIQKALVDAADSPGYPTVWGTPALRDAITGWAERRLGARGVTHRHVLPVVGSKELVAWLPTQLGLGPGDRVAFPRLAYPTYEVGARLARADFLAYDDPTELDPADLRLLWLNSPSNPTGKVLSRAELTRIVAWAREHGVLVASDECYLELGWEADPVSVLHPDVNGGSYDGLVAVHSLSKRSNLAGYRAAFLAGDPAVLGPLLEIRKHGGMMTSAPTQAAVVAALGDDEHVRVQRERYTARRTALREALLGHGFRIEHSEAGLYLWATRDESCWDTVAHLAELGILVAPGDFYGPAGARFVRVALTATDDRVTAAAHRLT</sequence>
<dbReference type="CDD" id="cd00609">
    <property type="entry name" value="AAT_like"/>
    <property type="match status" value="1"/>
</dbReference>
<dbReference type="NCBIfam" id="TIGR03539">
    <property type="entry name" value="DapC_actino"/>
    <property type="match status" value="1"/>
</dbReference>
<accession>A0A918GB35</accession>
<comment type="caution">
    <text evidence="5">The sequence shown here is derived from an EMBL/GenBank/DDBJ whole genome shotgun (WGS) entry which is preliminary data.</text>
</comment>
<dbReference type="InterPro" id="IPR015422">
    <property type="entry name" value="PyrdxlP-dep_Trfase_small"/>
</dbReference>
<dbReference type="PANTHER" id="PTHR42832">
    <property type="entry name" value="AMINO ACID AMINOTRANSFERASE"/>
    <property type="match status" value="1"/>
</dbReference>
<gene>
    <name evidence="5" type="ORF">GCM10010238_13520</name>
</gene>
<reference evidence="5" key="1">
    <citation type="journal article" date="2014" name="Int. J. Syst. Evol. Microbiol.">
        <title>Complete genome sequence of Corynebacterium casei LMG S-19264T (=DSM 44701T), isolated from a smear-ripened cheese.</title>
        <authorList>
            <consortium name="US DOE Joint Genome Institute (JGI-PGF)"/>
            <person name="Walter F."/>
            <person name="Albersmeier A."/>
            <person name="Kalinowski J."/>
            <person name="Ruckert C."/>
        </authorList>
    </citation>
    <scope>NUCLEOTIDE SEQUENCE</scope>
    <source>
        <strain evidence="5">JCM 4234</strain>
    </source>
</reference>
<keyword evidence="2" id="KW-0032">Aminotransferase</keyword>
<evidence type="ECO:0000313" key="5">
    <source>
        <dbReference type="EMBL" id="GGS26388.1"/>
    </source>
</evidence>
<dbReference type="Pfam" id="PF00155">
    <property type="entry name" value="Aminotran_1_2"/>
    <property type="match status" value="1"/>
</dbReference>
<protein>
    <submittedName>
        <fullName evidence="5">Succinyldiaminopimelate transaminase</fullName>
    </submittedName>
</protein>